<sequence>MQRKQFIILFLSIGFINNTTLAADRFKATDPNAAHREVQARFDDTSIPANAEYLMARTMNRVTNLVNQSLESALGNQDGNTVVNSVVVGAGSTVGDIVVINTGDTNVISR</sequence>
<proteinExistence type="predicted"/>
<keyword evidence="3" id="KW-1185">Reference proteome</keyword>
<evidence type="ECO:0008006" key="4">
    <source>
        <dbReference type="Google" id="ProtNLM"/>
    </source>
</evidence>
<dbReference type="EMBL" id="CP018889">
    <property type="protein sequence ID" value="AUI68195.1"/>
    <property type="molecule type" value="Genomic_DNA"/>
</dbReference>
<dbReference type="AlphaFoldDB" id="A0A2N9YCJ6"/>
<feature type="chain" id="PRO_5014673615" description="Curli production assembly/transport component CsgF" evidence="1">
    <location>
        <begin position="23"/>
        <end position="110"/>
    </location>
</feature>
<dbReference type="STRING" id="288004.AL038_00615"/>
<accession>A0A2N9YCJ6</accession>
<evidence type="ECO:0000256" key="1">
    <source>
        <dbReference type="SAM" id="SignalP"/>
    </source>
</evidence>
<dbReference type="RefSeq" id="WP_062147494.1">
    <property type="nucleotide sequence ID" value="NZ_CP012373.2"/>
</dbReference>
<keyword evidence="1" id="KW-0732">Signal</keyword>
<organism evidence="2 3">
    <name type="scientific">Beggiatoa leptomitoformis</name>
    <dbReference type="NCBI Taxonomy" id="288004"/>
    <lineage>
        <taxon>Bacteria</taxon>
        <taxon>Pseudomonadati</taxon>
        <taxon>Pseudomonadota</taxon>
        <taxon>Gammaproteobacteria</taxon>
        <taxon>Thiotrichales</taxon>
        <taxon>Thiotrichaceae</taxon>
        <taxon>Beggiatoa</taxon>
    </lineage>
</organism>
<dbReference type="Proteomes" id="UP000234271">
    <property type="component" value="Chromosome"/>
</dbReference>
<evidence type="ECO:0000313" key="2">
    <source>
        <dbReference type="EMBL" id="AUI68195.1"/>
    </source>
</evidence>
<protein>
    <recommendedName>
        <fullName evidence="4">Curli production assembly/transport component CsgF</fullName>
    </recommendedName>
</protein>
<reference evidence="3" key="1">
    <citation type="submission" date="2016-12" db="EMBL/GenBank/DDBJ databases">
        <title>Complete Genome Sequence of Beggiatoa leptomitiformis D-401.</title>
        <authorList>
            <person name="Fomenkov A."/>
            <person name="Vincze T."/>
            <person name="Grabovich M."/>
            <person name="Anton B.P."/>
            <person name="Dubinina G."/>
            <person name="Orlova M."/>
            <person name="Belousova E."/>
            <person name="Roberts R.J."/>
        </authorList>
    </citation>
    <scope>NUCLEOTIDE SEQUENCE [LARGE SCALE GENOMIC DNA]</scope>
    <source>
        <strain evidence="3">D-401</strain>
    </source>
</reference>
<name>A0A2N9YCJ6_9GAMM</name>
<dbReference type="KEGG" id="blep:AL038_00615"/>
<feature type="signal peptide" evidence="1">
    <location>
        <begin position="1"/>
        <end position="22"/>
    </location>
</feature>
<evidence type="ECO:0000313" key="3">
    <source>
        <dbReference type="Proteomes" id="UP000234271"/>
    </source>
</evidence>
<gene>
    <name evidence="2" type="ORF">BLE401_05430</name>
</gene>